<evidence type="ECO:0000313" key="2">
    <source>
        <dbReference type="EMBL" id="KVM28609.1"/>
    </source>
</evidence>
<evidence type="ECO:0000313" key="3">
    <source>
        <dbReference type="Proteomes" id="UP000061665"/>
    </source>
</evidence>
<sequence length="107" mass="12019">MTPDQQLDLLRSANDREIAKYLAMRVRGERVRNGYSQSAFAEKAGIALRTYKRFELTGVGNIETLIRILMALDHARGFFTLFPQPQVQPPRTLVERIQAISKGASAA</sequence>
<dbReference type="SUPFAM" id="SSF47413">
    <property type="entry name" value="lambda repressor-like DNA-binding domains"/>
    <property type="match status" value="1"/>
</dbReference>
<name>A0AB73G069_9BURK</name>
<dbReference type="CDD" id="cd00093">
    <property type="entry name" value="HTH_XRE"/>
    <property type="match status" value="1"/>
</dbReference>
<dbReference type="AlphaFoldDB" id="A0AB73G069"/>
<dbReference type="EMBL" id="LOZE01000083">
    <property type="protein sequence ID" value="KVM28609.1"/>
    <property type="molecule type" value="Genomic_DNA"/>
</dbReference>
<dbReference type="Proteomes" id="UP000061665">
    <property type="component" value="Unassembled WGS sequence"/>
</dbReference>
<comment type="caution">
    <text evidence="2">The sequence shown here is derived from an EMBL/GenBank/DDBJ whole genome shotgun (WGS) entry which is preliminary data.</text>
</comment>
<dbReference type="Gene3D" id="1.10.260.40">
    <property type="entry name" value="lambda repressor-like DNA-binding domains"/>
    <property type="match status" value="1"/>
</dbReference>
<evidence type="ECO:0000259" key="1">
    <source>
        <dbReference type="PROSITE" id="PS50943"/>
    </source>
</evidence>
<feature type="domain" description="HTH cro/C1-type" evidence="1">
    <location>
        <begin position="26"/>
        <end position="79"/>
    </location>
</feature>
<protein>
    <recommendedName>
        <fullName evidence="1">HTH cro/C1-type domain-containing protein</fullName>
    </recommendedName>
</protein>
<reference evidence="2 3" key="1">
    <citation type="submission" date="2015-11" db="EMBL/GenBank/DDBJ databases">
        <title>Expanding the genomic diversity of Burkholderia species for the development of highly accurate diagnostics.</title>
        <authorList>
            <person name="Sahl J."/>
            <person name="Keim P."/>
            <person name="Wagner D."/>
        </authorList>
    </citation>
    <scope>NUCLEOTIDE SEQUENCE [LARGE SCALE GENOMIC DNA]</scope>
    <source>
        <strain evidence="2 3">MSMB2058</strain>
    </source>
</reference>
<dbReference type="InterPro" id="IPR010982">
    <property type="entry name" value="Lambda_DNA-bd_dom_sf"/>
</dbReference>
<accession>A0AB73G069</accession>
<organism evidence="2 3">
    <name type="scientific">Burkholderia ubonensis</name>
    <dbReference type="NCBI Taxonomy" id="101571"/>
    <lineage>
        <taxon>Bacteria</taxon>
        <taxon>Pseudomonadati</taxon>
        <taxon>Pseudomonadota</taxon>
        <taxon>Betaproteobacteria</taxon>
        <taxon>Burkholderiales</taxon>
        <taxon>Burkholderiaceae</taxon>
        <taxon>Burkholderia</taxon>
        <taxon>Burkholderia cepacia complex</taxon>
    </lineage>
</organism>
<dbReference type="InterPro" id="IPR001387">
    <property type="entry name" value="Cro/C1-type_HTH"/>
</dbReference>
<dbReference type="PROSITE" id="PS50943">
    <property type="entry name" value="HTH_CROC1"/>
    <property type="match status" value="1"/>
</dbReference>
<dbReference type="GO" id="GO:0003677">
    <property type="term" value="F:DNA binding"/>
    <property type="evidence" value="ECO:0007669"/>
    <property type="project" value="InterPro"/>
</dbReference>
<proteinExistence type="predicted"/>
<gene>
    <name evidence="2" type="ORF">WJ53_09105</name>
</gene>